<dbReference type="InterPro" id="IPR029058">
    <property type="entry name" value="AB_hydrolase_fold"/>
</dbReference>
<gene>
    <name evidence="4" type="ORF">FE263_16220</name>
</gene>
<dbReference type="GO" id="GO:0005576">
    <property type="term" value="C:extracellular region"/>
    <property type="evidence" value="ECO:0007669"/>
    <property type="project" value="InterPro"/>
</dbReference>
<evidence type="ECO:0000256" key="2">
    <source>
        <dbReference type="ARBA" id="ARBA00022801"/>
    </source>
</evidence>
<dbReference type="Proteomes" id="UP000305654">
    <property type="component" value="Unassembled WGS sequence"/>
</dbReference>
<protein>
    <submittedName>
        <fullName evidence="4">PHB depolymerase family esterase</fullName>
    </submittedName>
</protein>
<dbReference type="EMBL" id="VCDI01000006">
    <property type="protein sequence ID" value="TLU71447.1"/>
    <property type="molecule type" value="Genomic_DNA"/>
</dbReference>
<evidence type="ECO:0000256" key="3">
    <source>
        <dbReference type="SAM" id="MobiDB-lite"/>
    </source>
</evidence>
<keyword evidence="2" id="KW-0378">Hydrolase</keyword>
<dbReference type="RefSeq" id="WP_138327085.1">
    <property type="nucleotide sequence ID" value="NZ_VCDI01000006.1"/>
</dbReference>
<feature type="region of interest" description="Disordered" evidence="3">
    <location>
        <begin position="57"/>
        <end position="105"/>
    </location>
</feature>
<comment type="caution">
    <text evidence="4">The sequence shown here is derived from an EMBL/GenBank/DDBJ whole genome shotgun (WGS) entry which is preliminary data.</text>
</comment>
<name>A0A5R9J4L4_9PROT</name>
<keyword evidence="1" id="KW-0732">Signal</keyword>
<dbReference type="GO" id="GO:0016787">
    <property type="term" value="F:hydrolase activity"/>
    <property type="evidence" value="ECO:0007669"/>
    <property type="project" value="UniProtKB-KW"/>
</dbReference>
<dbReference type="Gene3D" id="3.40.50.1820">
    <property type="entry name" value="alpha/beta hydrolase"/>
    <property type="match status" value="1"/>
</dbReference>
<dbReference type="PANTHER" id="PTHR43037:SF1">
    <property type="entry name" value="BLL1128 PROTEIN"/>
    <property type="match status" value="1"/>
</dbReference>
<evidence type="ECO:0000256" key="1">
    <source>
        <dbReference type="ARBA" id="ARBA00022729"/>
    </source>
</evidence>
<dbReference type="PANTHER" id="PTHR43037">
    <property type="entry name" value="UNNAMED PRODUCT-RELATED"/>
    <property type="match status" value="1"/>
</dbReference>
<evidence type="ECO:0000313" key="4">
    <source>
        <dbReference type="EMBL" id="TLU71447.1"/>
    </source>
</evidence>
<dbReference type="InterPro" id="IPR010126">
    <property type="entry name" value="Esterase_phb"/>
</dbReference>
<organism evidence="4 5">
    <name type="scientific">Lichenicoccus roseus</name>
    <dbReference type="NCBI Taxonomy" id="2683649"/>
    <lineage>
        <taxon>Bacteria</taxon>
        <taxon>Pseudomonadati</taxon>
        <taxon>Pseudomonadota</taxon>
        <taxon>Alphaproteobacteria</taxon>
        <taxon>Acetobacterales</taxon>
        <taxon>Acetobacteraceae</taxon>
        <taxon>Lichenicoccus</taxon>
    </lineage>
</organism>
<accession>A0A5R9J4L4</accession>
<dbReference type="Pfam" id="PF10503">
    <property type="entry name" value="Esterase_PHB"/>
    <property type="match status" value="1"/>
</dbReference>
<dbReference type="InterPro" id="IPR050955">
    <property type="entry name" value="Plant_Biomass_Hydrol_Est"/>
</dbReference>
<dbReference type="SUPFAM" id="SSF53474">
    <property type="entry name" value="alpha/beta-Hydrolases"/>
    <property type="match status" value="1"/>
</dbReference>
<sequence length="388" mass="41465">MTDGTTRRPRAPRDWHATAQAAWQRVAGSNIAKAPAGAGPSSAWLDFVPEGVRSLLRTQPGADQPGGWSVPPASWSQPLHRTPPEPNDAPHTPRPDPSGAGGQFLYGTFTSEAGTRPYRLYVPGSYAGQRVPLIVMLHGCMQSPEDFAAGTGMNAAAEEHGFLVVYPGQPAAAHAQRCWKWFSAQDQRRDHGEPAIIAGITRLVMAEYEVDPARVHVAGLSAGGAEAAILGQAYPDLYASIGVHSGLACGAAQDLPSALLAMQRGNPELRHRRHSARARPMPAIVFHGDRDSVVSPRNAEDVVAQLAQGAGLRISAEDGQDPGSYPYRRTLYRDATGRPVIEQWSLLGAGHAWSGGSEAGSYTDRRGPDATREMVRFFAEHPHPAPPS</sequence>
<evidence type="ECO:0000313" key="5">
    <source>
        <dbReference type="Proteomes" id="UP000305654"/>
    </source>
</evidence>
<dbReference type="OrthoDB" id="9767239at2"/>
<proteinExistence type="predicted"/>
<reference evidence="4 5" key="1">
    <citation type="submission" date="2019-05" db="EMBL/GenBank/DDBJ databases">
        <authorList>
            <person name="Pankratov T."/>
            <person name="Grouzdev D."/>
        </authorList>
    </citation>
    <scope>NUCLEOTIDE SEQUENCE [LARGE SCALE GENOMIC DNA]</scope>
    <source>
        <strain evidence="4 5">KEBCLARHB70R</strain>
    </source>
</reference>
<keyword evidence="5" id="KW-1185">Reference proteome</keyword>
<dbReference type="NCBIfam" id="TIGR01840">
    <property type="entry name" value="esterase_phb"/>
    <property type="match status" value="1"/>
</dbReference>
<dbReference type="AlphaFoldDB" id="A0A5R9J4L4"/>